<dbReference type="PROSITE" id="PS50262">
    <property type="entry name" value="G_PROTEIN_RECEP_F1_2"/>
    <property type="match status" value="1"/>
</dbReference>
<feature type="transmembrane region" description="Helical" evidence="9">
    <location>
        <begin position="291"/>
        <end position="312"/>
    </location>
</feature>
<feature type="transmembrane region" description="Helical" evidence="9">
    <location>
        <begin position="198"/>
        <end position="219"/>
    </location>
</feature>
<dbReference type="PANTHER" id="PTHR45695">
    <property type="entry name" value="LEUCOKININ RECEPTOR-RELATED"/>
    <property type="match status" value="1"/>
</dbReference>
<evidence type="ECO:0000256" key="4">
    <source>
        <dbReference type="ARBA" id="ARBA00023040"/>
    </source>
</evidence>
<dbReference type="Pfam" id="PF00001">
    <property type="entry name" value="7tm_1"/>
    <property type="match status" value="1"/>
</dbReference>
<sequence>MAASTAISPNCSDLVYSSACGTSPVVVIETLVLLTMFLGSLIGNGLILLVIHRSRRSEWTTNYFVLTLGLSNLTIPFMCVLWTIIWVMRGSWLFHSATCKVTFFFQFLNAGLSAGLLACISLDRFYIIVHPLQFKMSRSQTKKLIIYVCIFMVCLSAPALFFFKSLSGPGLLFFESQEYQSSDVEFCLVNFSSVYWKAYIVLFFVCAFCFPLLFTLVMYTRITYAVITRNRHAQNYPNSFRRQTFRVPRSKVKVLRMLFLQWLVFVSCCLPYFFSLVLWTFKRSTWTEHLYIALLLLSFSNATLNVVIYALFNGDFRQGCKRVFCKPDASQAYRLTSLGRKHRVSPFEFSSDHGDGLYELRLPEHKPVEKAIHLNVNMRGVNGCFNTLEKQTQAWVRSNSDRQGSI</sequence>
<comment type="subcellular location">
    <subcellularLocation>
        <location evidence="1">Membrane</location>
        <topology evidence="1">Multi-pass membrane protein</topology>
    </subcellularLocation>
</comment>
<organism evidence="11 12">
    <name type="scientific">Porites lobata</name>
    <dbReference type="NCBI Taxonomy" id="104759"/>
    <lineage>
        <taxon>Eukaryota</taxon>
        <taxon>Metazoa</taxon>
        <taxon>Cnidaria</taxon>
        <taxon>Anthozoa</taxon>
        <taxon>Hexacorallia</taxon>
        <taxon>Scleractinia</taxon>
        <taxon>Fungiina</taxon>
        <taxon>Poritidae</taxon>
        <taxon>Porites</taxon>
    </lineage>
</organism>
<name>A0ABN8QY40_9CNID</name>
<feature type="domain" description="G-protein coupled receptors family 1 profile" evidence="10">
    <location>
        <begin position="43"/>
        <end position="309"/>
    </location>
</feature>
<evidence type="ECO:0000256" key="1">
    <source>
        <dbReference type="ARBA" id="ARBA00004141"/>
    </source>
</evidence>
<evidence type="ECO:0000256" key="6">
    <source>
        <dbReference type="ARBA" id="ARBA00023170"/>
    </source>
</evidence>
<comment type="caution">
    <text evidence="11">The sequence shown here is derived from an EMBL/GenBank/DDBJ whole genome shotgun (WGS) entry which is preliminary data.</text>
</comment>
<keyword evidence="2 8" id="KW-0812">Transmembrane</keyword>
<accession>A0ABN8QY40</accession>
<comment type="similarity">
    <text evidence="8">Belongs to the G-protein coupled receptor 1 family.</text>
</comment>
<evidence type="ECO:0000256" key="9">
    <source>
        <dbReference type="SAM" id="Phobius"/>
    </source>
</evidence>
<dbReference type="CDD" id="cd00637">
    <property type="entry name" value="7tm_classA_rhodopsin-like"/>
    <property type="match status" value="1"/>
</dbReference>
<feature type="transmembrane region" description="Helical" evidence="9">
    <location>
        <begin position="144"/>
        <end position="163"/>
    </location>
</feature>
<keyword evidence="5 9" id="KW-0472">Membrane</keyword>
<reference evidence="11 12" key="1">
    <citation type="submission" date="2022-05" db="EMBL/GenBank/DDBJ databases">
        <authorList>
            <consortium name="Genoscope - CEA"/>
            <person name="William W."/>
        </authorList>
    </citation>
    <scope>NUCLEOTIDE SEQUENCE [LARGE SCALE GENOMIC DNA]</scope>
</reference>
<evidence type="ECO:0000313" key="12">
    <source>
        <dbReference type="Proteomes" id="UP001159405"/>
    </source>
</evidence>
<feature type="transmembrane region" description="Helical" evidence="9">
    <location>
        <begin position="31"/>
        <end position="51"/>
    </location>
</feature>
<evidence type="ECO:0000256" key="8">
    <source>
        <dbReference type="RuleBase" id="RU000688"/>
    </source>
</evidence>
<dbReference type="PROSITE" id="PS00237">
    <property type="entry name" value="G_PROTEIN_RECEP_F1_1"/>
    <property type="match status" value="1"/>
</dbReference>
<keyword evidence="4 8" id="KW-0297">G-protein coupled receptor</keyword>
<dbReference type="Gene3D" id="1.20.1070.10">
    <property type="entry name" value="Rhodopsin 7-helix transmembrane proteins"/>
    <property type="match status" value="1"/>
</dbReference>
<dbReference type="InterPro" id="IPR017452">
    <property type="entry name" value="GPCR_Rhodpsn_7TM"/>
</dbReference>
<keyword evidence="6 8" id="KW-0675">Receptor</keyword>
<evidence type="ECO:0000313" key="11">
    <source>
        <dbReference type="EMBL" id="CAH3170503.1"/>
    </source>
</evidence>
<gene>
    <name evidence="11" type="ORF">PLOB_00010751</name>
</gene>
<feature type="transmembrane region" description="Helical" evidence="9">
    <location>
        <begin position="103"/>
        <end position="123"/>
    </location>
</feature>
<keyword evidence="7 8" id="KW-0807">Transducer</keyword>
<protein>
    <recommendedName>
        <fullName evidence="10">G-protein coupled receptors family 1 profile domain-containing protein</fullName>
    </recommendedName>
</protein>
<dbReference type="Proteomes" id="UP001159405">
    <property type="component" value="Unassembled WGS sequence"/>
</dbReference>
<dbReference type="PRINTS" id="PR00237">
    <property type="entry name" value="GPCRRHODOPSN"/>
</dbReference>
<keyword evidence="12" id="KW-1185">Reference proteome</keyword>
<evidence type="ECO:0000256" key="2">
    <source>
        <dbReference type="ARBA" id="ARBA00022692"/>
    </source>
</evidence>
<proteinExistence type="inferred from homology"/>
<feature type="transmembrane region" description="Helical" evidence="9">
    <location>
        <begin position="258"/>
        <end position="279"/>
    </location>
</feature>
<dbReference type="EMBL" id="CALNXK010000156">
    <property type="protein sequence ID" value="CAH3170503.1"/>
    <property type="molecule type" value="Genomic_DNA"/>
</dbReference>
<evidence type="ECO:0000256" key="5">
    <source>
        <dbReference type="ARBA" id="ARBA00023136"/>
    </source>
</evidence>
<evidence type="ECO:0000256" key="3">
    <source>
        <dbReference type="ARBA" id="ARBA00022989"/>
    </source>
</evidence>
<dbReference type="InterPro" id="IPR000276">
    <property type="entry name" value="GPCR_Rhodpsn"/>
</dbReference>
<evidence type="ECO:0000256" key="7">
    <source>
        <dbReference type="ARBA" id="ARBA00023224"/>
    </source>
</evidence>
<keyword evidence="3 9" id="KW-1133">Transmembrane helix</keyword>
<dbReference type="SUPFAM" id="SSF81321">
    <property type="entry name" value="Family A G protein-coupled receptor-like"/>
    <property type="match status" value="1"/>
</dbReference>
<feature type="transmembrane region" description="Helical" evidence="9">
    <location>
        <begin position="63"/>
        <end position="88"/>
    </location>
</feature>
<evidence type="ECO:0000259" key="10">
    <source>
        <dbReference type="PROSITE" id="PS50262"/>
    </source>
</evidence>
<dbReference type="PANTHER" id="PTHR45695:SF22">
    <property type="entry name" value="G-PROTEIN COUPLED RECEPTORS FAMILY 1 PROFILE DOMAIN-CONTAINING PROTEIN"/>
    <property type="match status" value="1"/>
</dbReference>